<keyword evidence="4 6" id="KW-0472">Membrane</keyword>
<dbReference type="Proteomes" id="UP000076532">
    <property type="component" value="Unassembled WGS sequence"/>
</dbReference>
<dbReference type="FunFam" id="1.20.1250.20:FF:000011">
    <property type="entry name" value="MFS multidrug transporter, putative"/>
    <property type="match status" value="1"/>
</dbReference>
<feature type="transmembrane region" description="Helical" evidence="6">
    <location>
        <begin position="393"/>
        <end position="412"/>
    </location>
</feature>
<evidence type="ECO:0000256" key="6">
    <source>
        <dbReference type="SAM" id="Phobius"/>
    </source>
</evidence>
<sequence length="543" mass="58658">MADELIPDSASLQDVLAQADYITSVPKYTGLPRRASNPTSLPSEGSTAGEGETLIDWDGPDDPANPKNWSTKKKWAATVAVSAFAFMAPLASSMVAPAAGQVSEEFGITSTIVESMVFSVFVLGFAVGPLFLGPLSEIYGRTIVIQASNIFFLVWNLACGFAQNQNQLIAFRLLAGIGGSAPLVIGGAVLNDMFAAEDRGKAIAIYSLAPLLGPAVGPIAGAWIAESSTWRWVFRSTTIADAFIQIAGLFFLRETYAPVLLARKAGKMSKAADAEKANIQPLRTVYQLVEVSWKERISKALFRPFVMLWQEPILQVFSLYLAYLYGMIYLVIGSMTNIYLHNYHESVGISGLHYIALGIGFWGASQVNARALDKIYVYLRNRNGGVGIPEYRLPPMIPGTLFLPIGLLLFGWGATYHLPWIVLDIGLVFIGAGIILPFQCCQSYLIDTFGMWSASALAVVSCLRSLAGFGFPLFAPAMYKALGYGKADTILAALSIAIGCPAPWVFWYYGERIRGASKRATTGKPVEKSQIAPEAPVSKPASQ</sequence>
<feature type="transmembrane region" description="Helical" evidence="6">
    <location>
        <begin position="75"/>
        <end position="96"/>
    </location>
</feature>
<feature type="region of interest" description="Disordered" evidence="5">
    <location>
        <begin position="520"/>
        <end position="543"/>
    </location>
</feature>
<gene>
    <name evidence="8" type="ORF">FIBSPDRAFT_813958</name>
</gene>
<feature type="transmembrane region" description="Helical" evidence="6">
    <location>
        <begin position="313"/>
        <end position="332"/>
    </location>
</feature>
<dbReference type="Pfam" id="PF07690">
    <property type="entry name" value="MFS_1"/>
    <property type="match status" value="1"/>
</dbReference>
<evidence type="ECO:0000256" key="2">
    <source>
        <dbReference type="ARBA" id="ARBA00022692"/>
    </source>
</evidence>
<evidence type="ECO:0000313" key="9">
    <source>
        <dbReference type="Proteomes" id="UP000076532"/>
    </source>
</evidence>
<feature type="transmembrane region" description="Helical" evidence="6">
    <location>
        <begin position="418"/>
        <end position="438"/>
    </location>
</feature>
<organism evidence="8 9">
    <name type="scientific">Athelia psychrophila</name>
    <dbReference type="NCBI Taxonomy" id="1759441"/>
    <lineage>
        <taxon>Eukaryota</taxon>
        <taxon>Fungi</taxon>
        <taxon>Dikarya</taxon>
        <taxon>Basidiomycota</taxon>
        <taxon>Agaricomycotina</taxon>
        <taxon>Agaricomycetes</taxon>
        <taxon>Agaricomycetidae</taxon>
        <taxon>Atheliales</taxon>
        <taxon>Atheliaceae</taxon>
        <taxon>Athelia</taxon>
    </lineage>
</organism>
<feature type="transmembrane region" description="Helical" evidence="6">
    <location>
        <begin position="352"/>
        <end position="372"/>
    </location>
</feature>
<feature type="transmembrane region" description="Helical" evidence="6">
    <location>
        <begin position="243"/>
        <end position="262"/>
    </location>
</feature>
<evidence type="ECO:0000313" key="8">
    <source>
        <dbReference type="EMBL" id="KZP31113.1"/>
    </source>
</evidence>
<dbReference type="PROSITE" id="PS50850">
    <property type="entry name" value="MFS"/>
    <property type="match status" value="1"/>
</dbReference>
<dbReference type="GO" id="GO:0022857">
    <property type="term" value="F:transmembrane transporter activity"/>
    <property type="evidence" value="ECO:0007669"/>
    <property type="project" value="InterPro"/>
</dbReference>
<feature type="transmembrane region" description="Helical" evidence="6">
    <location>
        <begin position="450"/>
        <end position="470"/>
    </location>
</feature>
<dbReference type="PANTHER" id="PTHR23502">
    <property type="entry name" value="MAJOR FACILITATOR SUPERFAMILY"/>
    <property type="match status" value="1"/>
</dbReference>
<evidence type="ECO:0000256" key="3">
    <source>
        <dbReference type="ARBA" id="ARBA00022989"/>
    </source>
</evidence>
<reference evidence="8 9" key="1">
    <citation type="journal article" date="2016" name="Mol. Biol. Evol.">
        <title>Comparative Genomics of Early-Diverging Mushroom-Forming Fungi Provides Insights into the Origins of Lignocellulose Decay Capabilities.</title>
        <authorList>
            <person name="Nagy L.G."/>
            <person name="Riley R."/>
            <person name="Tritt A."/>
            <person name="Adam C."/>
            <person name="Daum C."/>
            <person name="Floudas D."/>
            <person name="Sun H."/>
            <person name="Yadav J.S."/>
            <person name="Pangilinan J."/>
            <person name="Larsson K.H."/>
            <person name="Matsuura K."/>
            <person name="Barry K."/>
            <person name="Labutti K."/>
            <person name="Kuo R."/>
            <person name="Ohm R.A."/>
            <person name="Bhattacharya S.S."/>
            <person name="Shirouzu T."/>
            <person name="Yoshinaga Y."/>
            <person name="Martin F.M."/>
            <person name="Grigoriev I.V."/>
            <person name="Hibbett D.S."/>
        </authorList>
    </citation>
    <scope>NUCLEOTIDE SEQUENCE [LARGE SCALE GENOMIC DNA]</scope>
    <source>
        <strain evidence="8 9">CBS 109695</strain>
    </source>
</reference>
<dbReference type="InterPro" id="IPR011701">
    <property type="entry name" value="MFS"/>
</dbReference>
<evidence type="ECO:0000256" key="5">
    <source>
        <dbReference type="SAM" id="MobiDB-lite"/>
    </source>
</evidence>
<feature type="transmembrane region" description="Helical" evidence="6">
    <location>
        <begin position="202"/>
        <end position="223"/>
    </location>
</feature>
<feature type="compositionally biased region" description="Polar residues" evidence="5">
    <location>
        <begin position="36"/>
        <end position="46"/>
    </location>
</feature>
<dbReference type="AlphaFoldDB" id="A0A166TY57"/>
<feature type="transmembrane region" description="Helical" evidence="6">
    <location>
        <begin position="490"/>
        <end position="509"/>
    </location>
</feature>
<dbReference type="OrthoDB" id="6770063at2759"/>
<comment type="subcellular location">
    <subcellularLocation>
        <location evidence="1">Membrane</location>
        <topology evidence="1">Multi-pass membrane protein</topology>
    </subcellularLocation>
</comment>
<evidence type="ECO:0000259" key="7">
    <source>
        <dbReference type="PROSITE" id="PS50850"/>
    </source>
</evidence>
<feature type="domain" description="Major facilitator superfamily (MFS) profile" evidence="7">
    <location>
        <begin position="77"/>
        <end position="513"/>
    </location>
</feature>
<accession>A0A166TY57</accession>
<feature type="transmembrane region" description="Helical" evidence="6">
    <location>
        <begin position="116"/>
        <end position="136"/>
    </location>
</feature>
<dbReference type="InterPro" id="IPR036259">
    <property type="entry name" value="MFS_trans_sf"/>
</dbReference>
<evidence type="ECO:0000256" key="4">
    <source>
        <dbReference type="ARBA" id="ARBA00023136"/>
    </source>
</evidence>
<feature type="transmembrane region" description="Helical" evidence="6">
    <location>
        <begin position="169"/>
        <end position="190"/>
    </location>
</feature>
<feature type="region of interest" description="Disordered" evidence="5">
    <location>
        <begin position="33"/>
        <end position="68"/>
    </location>
</feature>
<dbReference type="Gene3D" id="1.20.1250.20">
    <property type="entry name" value="MFS general substrate transporter like domains"/>
    <property type="match status" value="1"/>
</dbReference>
<protein>
    <submittedName>
        <fullName evidence="8">MFS polyamine transporter</fullName>
    </submittedName>
</protein>
<keyword evidence="2 6" id="KW-0812">Transmembrane</keyword>
<proteinExistence type="predicted"/>
<evidence type="ECO:0000256" key="1">
    <source>
        <dbReference type="ARBA" id="ARBA00004141"/>
    </source>
</evidence>
<dbReference type="STRING" id="436010.A0A166TY57"/>
<dbReference type="InterPro" id="IPR020846">
    <property type="entry name" value="MFS_dom"/>
</dbReference>
<keyword evidence="3 6" id="KW-1133">Transmembrane helix</keyword>
<keyword evidence="9" id="KW-1185">Reference proteome</keyword>
<dbReference type="CDD" id="cd17323">
    <property type="entry name" value="MFS_Tpo1_MDR_like"/>
    <property type="match status" value="1"/>
</dbReference>
<name>A0A166TY57_9AGAM</name>
<dbReference type="PANTHER" id="PTHR23502:SF60">
    <property type="entry name" value="MAJOR FACILITATOR SUPERFAMILY (MFS) PROFILE DOMAIN-CONTAINING PROTEIN-RELATED"/>
    <property type="match status" value="1"/>
</dbReference>
<feature type="transmembrane region" description="Helical" evidence="6">
    <location>
        <begin position="143"/>
        <end position="163"/>
    </location>
</feature>
<dbReference type="SUPFAM" id="SSF103473">
    <property type="entry name" value="MFS general substrate transporter"/>
    <property type="match status" value="1"/>
</dbReference>
<dbReference type="GO" id="GO:0016020">
    <property type="term" value="C:membrane"/>
    <property type="evidence" value="ECO:0007669"/>
    <property type="project" value="UniProtKB-SubCell"/>
</dbReference>
<dbReference type="EMBL" id="KV417490">
    <property type="protein sequence ID" value="KZP31113.1"/>
    <property type="molecule type" value="Genomic_DNA"/>
</dbReference>